<evidence type="ECO:0000259" key="1">
    <source>
        <dbReference type="Pfam" id="PF08241"/>
    </source>
</evidence>
<proteinExistence type="predicted"/>
<dbReference type="KEGG" id="kim:G3T16_20660"/>
<dbReference type="SUPFAM" id="SSF53335">
    <property type="entry name" value="S-adenosyl-L-methionine-dependent methyltransferases"/>
    <property type="match status" value="1"/>
</dbReference>
<keyword evidence="2" id="KW-0489">Methyltransferase</keyword>
<dbReference type="Pfam" id="PF08241">
    <property type="entry name" value="Methyltransf_11"/>
    <property type="match status" value="1"/>
</dbReference>
<dbReference type="Proteomes" id="UP000477680">
    <property type="component" value="Chromosome"/>
</dbReference>
<dbReference type="InterPro" id="IPR013216">
    <property type="entry name" value="Methyltransf_11"/>
</dbReference>
<sequence>MLETAFGYHLLQLGYTRQQPLFQNSRIRHQLYVAPQRGELINLVAEHAELPLESDSIDVLIGHHCLEFGDNPHQVLREMHRVLTPQGQLLLVGFNPYSLLGAVQRLRAVAGNPLWRALRPVSRNRLLDWLHLLDCEEQDSRFLAPLPVVGEGRLGHYARRLNAWSEAHGLPFGSVYTLRAIKQVSGKVRPLRPEPRSARLMGLVVPKPAITPRNRNRSE</sequence>
<dbReference type="GO" id="GO:0032259">
    <property type="term" value="P:methylation"/>
    <property type="evidence" value="ECO:0007669"/>
    <property type="project" value="UniProtKB-KW"/>
</dbReference>
<dbReference type="EMBL" id="CP048711">
    <property type="protein sequence ID" value="QIB67439.1"/>
    <property type="molecule type" value="Genomic_DNA"/>
</dbReference>
<protein>
    <submittedName>
        <fullName evidence="2">Class I SAM-dependent methyltransferase</fullName>
    </submittedName>
</protein>
<organism evidence="2 3">
    <name type="scientific">Kineobactrum salinum</name>
    <dbReference type="NCBI Taxonomy" id="2708301"/>
    <lineage>
        <taxon>Bacteria</taxon>
        <taxon>Pseudomonadati</taxon>
        <taxon>Pseudomonadota</taxon>
        <taxon>Gammaproteobacteria</taxon>
        <taxon>Cellvibrionales</taxon>
        <taxon>Halieaceae</taxon>
        <taxon>Kineobactrum</taxon>
    </lineage>
</organism>
<dbReference type="InterPro" id="IPR029063">
    <property type="entry name" value="SAM-dependent_MTases_sf"/>
</dbReference>
<evidence type="ECO:0000313" key="3">
    <source>
        <dbReference type="Proteomes" id="UP000477680"/>
    </source>
</evidence>
<feature type="domain" description="Methyltransferase type 11" evidence="1">
    <location>
        <begin position="39"/>
        <end position="90"/>
    </location>
</feature>
<accession>A0A6C0U7W1</accession>
<keyword evidence="3" id="KW-1185">Reference proteome</keyword>
<gene>
    <name evidence="2" type="ORF">G3T16_20660</name>
</gene>
<reference evidence="2 3" key="1">
    <citation type="submission" date="2020-02" db="EMBL/GenBank/DDBJ databases">
        <title>Genome sequencing for Kineobactrum sp. M2.</title>
        <authorList>
            <person name="Park S.-J."/>
        </authorList>
    </citation>
    <scope>NUCLEOTIDE SEQUENCE [LARGE SCALE GENOMIC DNA]</scope>
    <source>
        <strain evidence="2 3">M2</strain>
    </source>
</reference>
<dbReference type="RefSeq" id="WP_163496866.1">
    <property type="nucleotide sequence ID" value="NZ_CP048711.1"/>
</dbReference>
<keyword evidence="2" id="KW-0808">Transferase</keyword>
<dbReference type="GO" id="GO:0008757">
    <property type="term" value="F:S-adenosylmethionine-dependent methyltransferase activity"/>
    <property type="evidence" value="ECO:0007669"/>
    <property type="project" value="InterPro"/>
</dbReference>
<dbReference type="AlphaFoldDB" id="A0A6C0U7W1"/>
<evidence type="ECO:0000313" key="2">
    <source>
        <dbReference type="EMBL" id="QIB67439.1"/>
    </source>
</evidence>
<dbReference type="Gene3D" id="3.40.50.150">
    <property type="entry name" value="Vaccinia Virus protein VP39"/>
    <property type="match status" value="1"/>
</dbReference>
<name>A0A6C0U7W1_9GAMM</name>